<evidence type="ECO:0000313" key="1">
    <source>
        <dbReference type="EMBL" id="MZR29116.1"/>
    </source>
</evidence>
<proteinExistence type="predicted"/>
<dbReference type="PANTHER" id="PTHR42110">
    <property type="entry name" value="L-ASPARAGINASE, PUTATIVE (AFU_ORTHOLOGUE AFUA_3G11890)-RELATED"/>
    <property type="match status" value="1"/>
</dbReference>
<dbReference type="Proteomes" id="UP000476030">
    <property type="component" value="Unassembled WGS sequence"/>
</dbReference>
<comment type="caution">
    <text evidence="1">The sequence shown here is derived from an EMBL/GenBank/DDBJ whole genome shotgun (WGS) entry which is preliminary data.</text>
</comment>
<dbReference type="RefSeq" id="WP_161313608.1">
    <property type="nucleotide sequence ID" value="NZ_WTUW01000001.1"/>
</dbReference>
<gene>
    <name evidence="1" type="ORF">GQE98_00565</name>
</gene>
<reference evidence="1 2" key="1">
    <citation type="submission" date="2019-12" db="EMBL/GenBank/DDBJ databases">
        <title>Snethiella sp. nov. sp. isolated from sea sand.</title>
        <authorList>
            <person name="Kim J."/>
            <person name="Jeong S.E."/>
            <person name="Jung H.S."/>
            <person name="Jeon C.O."/>
        </authorList>
    </citation>
    <scope>NUCLEOTIDE SEQUENCE [LARGE SCALE GENOMIC DNA]</scope>
    <source>
        <strain evidence="1 2">DP05</strain>
    </source>
</reference>
<protein>
    <submittedName>
        <fullName evidence="1">Asparaginase</fullName>
    </submittedName>
</protein>
<dbReference type="PANTHER" id="PTHR42110:SF1">
    <property type="entry name" value="L-ASPARAGINASE, PUTATIVE (AFU_ORTHOLOGUE AFUA_3G11890)-RELATED"/>
    <property type="match status" value="1"/>
</dbReference>
<organism evidence="1 2">
    <name type="scientific">Sneathiella litorea</name>
    <dbReference type="NCBI Taxonomy" id="2606216"/>
    <lineage>
        <taxon>Bacteria</taxon>
        <taxon>Pseudomonadati</taxon>
        <taxon>Pseudomonadota</taxon>
        <taxon>Alphaproteobacteria</taxon>
        <taxon>Sneathiellales</taxon>
        <taxon>Sneathiellaceae</taxon>
        <taxon>Sneathiella</taxon>
    </lineage>
</organism>
<dbReference type="EMBL" id="WTUW01000001">
    <property type="protein sequence ID" value="MZR29116.1"/>
    <property type="molecule type" value="Genomic_DNA"/>
</dbReference>
<dbReference type="AlphaFoldDB" id="A0A6L8W269"/>
<name>A0A6L8W269_9PROT</name>
<evidence type="ECO:0000313" key="2">
    <source>
        <dbReference type="Proteomes" id="UP000476030"/>
    </source>
</evidence>
<dbReference type="InterPro" id="IPR010349">
    <property type="entry name" value="Asparaginase_II"/>
</dbReference>
<accession>A0A6L8W269</accession>
<sequence>MINHSSSKSASLPFTVAVSRGSMVESHHLVAAAICDSTGRILQSWGNVESPVYLRSAIKPLQALPLVESGAADAFDVTEKELSLACASHNGEPIHVEAVTNWLNRIGLGIEALECGCHWPTYDPAARALAVSGQEPSAAHNNCSGKHSGFLCTAVHLKETTTGYIHREHAVQQRIVKVLEDFTDLDLSNAPVGIDGCSIPTIAIPLQNAALAFARFADPSTLTVARATACKRLQKAISKYPEMIAGSDRLCTALNGAAEGRVVAKVGAEGVYLAALPESGIGVAIKALDGTTRAAEVALGAILEDLGILDEHVHRAIDPYVRPILRNRNDIVVGEITAVIDS</sequence>
<keyword evidence="2" id="KW-1185">Reference proteome</keyword>
<dbReference type="Pfam" id="PF06089">
    <property type="entry name" value="Asparaginase_II"/>
    <property type="match status" value="1"/>
</dbReference>